<dbReference type="Pfam" id="PF01844">
    <property type="entry name" value="HNH"/>
    <property type="match status" value="1"/>
</dbReference>
<comment type="caution">
    <text evidence="2">The sequence shown here is derived from an EMBL/GenBank/DDBJ whole genome shotgun (WGS) entry which is preliminary data.</text>
</comment>
<reference evidence="2 3" key="1">
    <citation type="submission" date="2014-11" db="EMBL/GenBank/DDBJ databases">
        <title>Genomics and ecophysiology of heterotrophic nitrogen fixing bacteria isolated from estuarine surface water.</title>
        <authorList>
            <person name="Bentzon-Tilia M."/>
            <person name="Severin I."/>
            <person name="Hansen L.H."/>
            <person name="Riemann L."/>
        </authorList>
    </citation>
    <scope>NUCLEOTIDE SEQUENCE [LARGE SCALE GENOMIC DNA]</scope>
    <source>
        <strain evidence="2 3">BAL398</strain>
    </source>
</reference>
<name>A0A0D7DXF7_RHOPL</name>
<dbReference type="AlphaFoldDB" id="A0A0D7DXF7"/>
<evidence type="ECO:0000313" key="2">
    <source>
        <dbReference type="EMBL" id="KIZ33263.1"/>
    </source>
</evidence>
<dbReference type="GO" id="GO:0004519">
    <property type="term" value="F:endonuclease activity"/>
    <property type="evidence" value="ECO:0007669"/>
    <property type="project" value="InterPro"/>
</dbReference>
<dbReference type="EMBL" id="JXXE01000764">
    <property type="protein sequence ID" value="KIZ33263.1"/>
    <property type="molecule type" value="Genomic_DNA"/>
</dbReference>
<sequence>MAVKKYDRYSAQVISSPRWKVVRLLAKRRDGFQCVKCGAAGRLEVDHIKSVRLAPDLAFDLANLQTLCKPCHSAKTKIEVGFAPIDPRRQEWRDFVRALAHPKPKESLCLPL</sequence>
<evidence type="ECO:0000259" key="1">
    <source>
        <dbReference type="SMART" id="SM00507"/>
    </source>
</evidence>
<dbReference type="CDD" id="cd00085">
    <property type="entry name" value="HNHc"/>
    <property type="match status" value="1"/>
</dbReference>
<accession>A0A0D7DXF7</accession>
<evidence type="ECO:0000313" key="3">
    <source>
        <dbReference type="Proteomes" id="UP000032515"/>
    </source>
</evidence>
<organism evidence="2 3">
    <name type="scientific">Rhodopseudomonas palustris</name>
    <dbReference type="NCBI Taxonomy" id="1076"/>
    <lineage>
        <taxon>Bacteria</taxon>
        <taxon>Pseudomonadati</taxon>
        <taxon>Pseudomonadota</taxon>
        <taxon>Alphaproteobacteria</taxon>
        <taxon>Hyphomicrobiales</taxon>
        <taxon>Nitrobacteraceae</taxon>
        <taxon>Rhodopseudomonas</taxon>
    </lineage>
</organism>
<dbReference type="OrthoDB" id="5292295at2"/>
<dbReference type="Gene3D" id="1.10.30.50">
    <property type="match status" value="1"/>
</dbReference>
<dbReference type="SMART" id="SM00507">
    <property type="entry name" value="HNHc"/>
    <property type="match status" value="1"/>
</dbReference>
<dbReference type="InterPro" id="IPR003615">
    <property type="entry name" value="HNH_nuc"/>
</dbReference>
<protein>
    <recommendedName>
        <fullName evidence="1">HNH nuclease domain-containing protein</fullName>
    </recommendedName>
</protein>
<proteinExistence type="predicted"/>
<dbReference type="InterPro" id="IPR002711">
    <property type="entry name" value="HNH"/>
</dbReference>
<dbReference type="Proteomes" id="UP000032515">
    <property type="component" value="Unassembled WGS sequence"/>
</dbReference>
<gene>
    <name evidence="2" type="ORF">OO17_28630</name>
</gene>
<dbReference type="PATRIC" id="fig|1076.23.peg.4083"/>
<feature type="domain" description="HNH nuclease" evidence="1">
    <location>
        <begin position="21"/>
        <end position="73"/>
    </location>
</feature>
<dbReference type="GO" id="GO:0003676">
    <property type="term" value="F:nucleic acid binding"/>
    <property type="evidence" value="ECO:0007669"/>
    <property type="project" value="InterPro"/>
</dbReference>
<dbReference type="GO" id="GO:0008270">
    <property type="term" value="F:zinc ion binding"/>
    <property type="evidence" value="ECO:0007669"/>
    <property type="project" value="InterPro"/>
</dbReference>